<dbReference type="SUPFAM" id="SSF51735">
    <property type="entry name" value="NAD(P)-binding Rossmann-fold domains"/>
    <property type="match status" value="1"/>
</dbReference>
<evidence type="ECO:0000256" key="2">
    <source>
        <dbReference type="ARBA" id="ARBA00006484"/>
    </source>
</evidence>
<sequence length="236" mass="25395">MAEGLAGAGSDLVVVGREIETLTPVAEQIAAETGRNVLPIQADVSNLTEIDALVAQTVETFGRLDVLVNNAGVNIRNPALEFTEADWDFVTDVNLKGAFFLAKACGNVMQRQKSGKVINTLSLTSAIGLPTSIAYTAAKGGLLQLTKLLAVEWAEHNIQVNGIAPGFIRTEMTAPAREDNRNRWILNRTPADRWGEPEDLAGLTIFFASNASDFVTGQMVFVDGGFMAGSDWRRQS</sequence>
<evidence type="ECO:0000313" key="5">
    <source>
        <dbReference type="Proteomes" id="UP001174909"/>
    </source>
</evidence>
<dbReference type="FunFam" id="3.40.50.720:FF:000084">
    <property type="entry name" value="Short-chain dehydrogenase reductase"/>
    <property type="match status" value="1"/>
</dbReference>
<evidence type="ECO:0000256" key="3">
    <source>
        <dbReference type="ARBA" id="ARBA00023002"/>
    </source>
</evidence>
<name>A0AA35SJA6_GEOBA</name>
<dbReference type="PROSITE" id="PS00061">
    <property type="entry name" value="ADH_SHORT"/>
    <property type="match status" value="1"/>
</dbReference>
<dbReference type="Pfam" id="PF13561">
    <property type="entry name" value="adh_short_C2"/>
    <property type="match status" value="1"/>
</dbReference>
<evidence type="ECO:0000256" key="1">
    <source>
        <dbReference type="ARBA" id="ARBA00005194"/>
    </source>
</evidence>
<comment type="caution">
    <text evidence="4">The sequence shown here is derived from an EMBL/GenBank/DDBJ whole genome shotgun (WGS) entry which is preliminary data.</text>
</comment>
<keyword evidence="5" id="KW-1185">Reference proteome</keyword>
<proteinExistence type="inferred from homology"/>
<reference evidence="4" key="1">
    <citation type="submission" date="2023-03" db="EMBL/GenBank/DDBJ databases">
        <authorList>
            <person name="Steffen K."/>
            <person name="Cardenas P."/>
        </authorList>
    </citation>
    <scope>NUCLEOTIDE SEQUENCE</scope>
</reference>
<gene>
    <name evidence="4" type="ORF">GBAR_LOCUS17651</name>
</gene>
<dbReference type="Proteomes" id="UP001174909">
    <property type="component" value="Unassembled WGS sequence"/>
</dbReference>
<dbReference type="InterPro" id="IPR036291">
    <property type="entry name" value="NAD(P)-bd_dom_sf"/>
</dbReference>
<comment type="similarity">
    <text evidence="2">Belongs to the short-chain dehydrogenases/reductases (SDR) family.</text>
</comment>
<evidence type="ECO:0000313" key="4">
    <source>
        <dbReference type="EMBL" id="CAI8031130.1"/>
    </source>
</evidence>
<organism evidence="4 5">
    <name type="scientific">Geodia barretti</name>
    <name type="common">Barrett's horny sponge</name>
    <dbReference type="NCBI Taxonomy" id="519541"/>
    <lineage>
        <taxon>Eukaryota</taxon>
        <taxon>Metazoa</taxon>
        <taxon>Porifera</taxon>
        <taxon>Demospongiae</taxon>
        <taxon>Heteroscleromorpha</taxon>
        <taxon>Tetractinellida</taxon>
        <taxon>Astrophorina</taxon>
        <taxon>Geodiidae</taxon>
        <taxon>Geodia</taxon>
    </lineage>
</organism>
<dbReference type="PANTHER" id="PTHR42760">
    <property type="entry name" value="SHORT-CHAIN DEHYDROGENASES/REDUCTASES FAMILY MEMBER"/>
    <property type="match status" value="1"/>
</dbReference>
<dbReference type="InterPro" id="IPR020904">
    <property type="entry name" value="Sc_DH/Rdtase_CS"/>
</dbReference>
<dbReference type="PRINTS" id="PR00080">
    <property type="entry name" value="SDRFAMILY"/>
</dbReference>
<dbReference type="PRINTS" id="PR00081">
    <property type="entry name" value="GDHRDH"/>
</dbReference>
<accession>A0AA35SJA6</accession>
<dbReference type="PANTHER" id="PTHR42760:SF5">
    <property type="entry name" value="2-DEHYDRO-3-DEOXY-D-GLUCONATE 5-DEHYDROGENASE"/>
    <property type="match status" value="1"/>
</dbReference>
<comment type="pathway">
    <text evidence="1">Lipid metabolism; fatty acid biosynthesis.</text>
</comment>
<protein>
    <submittedName>
        <fullName evidence="4">2-dehydro-3-deoxy-D-gluconate 5-dehydrogenase</fullName>
    </submittedName>
</protein>
<keyword evidence="3" id="KW-0560">Oxidoreductase</keyword>
<dbReference type="InterPro" id="IPR002347">
    <property type="entry name" value="SDR_fam"/>
</dbReference>
<dbReference type="GO" id="GO:0016616">
    <property type="term" value="F:oxidoreductase activity, acting on the CH-OH group of donors, NAD or NADP as acceptor"/>
    <property type="evidence" value="ECO:0007669"/>
    <property type="project" value="TreeGrafter"/>
</dbReference>
<dbReference type="EMBL" id="CASHTH010002520">
    <property type="protein sequence ID" value="CAI8031130.1"/>
    <property type="molecule type" value="Genomic_DNA"/>
</dbReference>
<dbReference type="Gene3D" id="3.40.50.720">
    <property type="entry name" value="NAD(P)-binding Rossmann-like Domain"/>
    <property type="match status" value="1"/>
</dbReference>
<dbReference type="AlphaFoldDB" id="A0AA35SJA6"/>